<comment type="caution">
    <text evidence="1">The sequence shown here is derived from an EMBL/GenBank/DDBJ whole genome shotgun (WGS) entry which is preliminary data.</text>
</comment>
<name>A0ABW4JFJ9_9BACL</name>
<dbReference type="Proteomes" id="UP001597079">
    <property type="component" value="Unassembled WGS sequence"/>
</dbReference>
<evidence type="ECO:0000313" key="2">
    <source>
        <dbReference type="Proteomes" id="UP001597079"/>
    </source>
</evidence>
<reference evidence="2" key="1">
    <citation type="journal article" date="2019" name="Int. J. Syst. Evol. Microbiol.">
        <title>The Global Catalogue of Microorganisms (GCM) 10K type strain sequencing project: providing services to taxonomists for standard genome sequencing and annotation.</title>
        <authorList>
            <consortium name="The Broad Institute Genomics Platform"/>
            <consortium name="The Broad Institute Genome Sequencing Center for Infectious Disease"/>
            <person name="Wu L."/>
            <person name="Ma J."/>
        </authorList>
    </citation>
    <scope>NUCLEOTIDE SEQUENCE [LARGE SCALE GENOMIC DNA]</scope>
    <source>
        <strain evidence="2">CGMCC 1.12286</strain>
    </source>
</reference>
<organism evidence="1 2">
    <name type="scientific">Alicyclobacillus fodiniaquatilis</name>
    <dbReference type="NCBI Taxonomy" id="1661150"/>
    <lineage>
        <taxon>Bacteria</taxon>
        <taxon>Bacillati</taxon>
        <taxon>Bacillota</taxon>
        <taxon>Bacilli</taxon>
        <taxon>Bacillales</taxon>
        <taxon>Alicyclobacillaceae</taxon>
        <taxon>Alicyclobacillus</taxon>
    </lineage>
</organism>
<keyword evidence="2" id="KW-1185">Reference proteome</keyword>
<sequence>MGRTAFKGRLWQAYLVVGALCLGVFVYVDGKVFPQVDSHSAVANATSGSAAQHQKPDTAPSNQMINTLTKKLADVDGLFDMVVLPDGAGDGQFTVSAMVDLDTGESDGQSVNQQVNAAVDAYYQDIYTSQQPVSQAELTFMQDGNIVGQAGLGKNAYEKLAATTTAGNIATALMHGTQVAGDSANAAWLEVENS</sequence>
<accession>A0ABW4JFJ9</accession>
<dbReference type="RefSeq" id="WP_377942502.1">
    <property type="nucleotide sequence ID" value="NZ_JBHUCX010000020.1"/>
</dbReference>
<evidence type="ECO:0000313" key="1">
    <source>
        <dbReference type="EMBL" id="MFD1674644.1"/>
    </source>
</evidence>
<gene>
    <name evidence="1" type="ORF">ACFSB2_08020</name>
</gene>
<protein>
    <submittedName>
        <fullName evidence="1">Uncharacterized protein</fullName>
    </submittedName>
</protein>
<proteinExistence type="predicted"/>
<dbReference type="EMBL" id="JBHUCX010000020">
    <property type="protein sequence ID" value="MFD1674644.1"/>
    <property type="molecule type" value="Genomic_DNA"/>
</dbReference>